<protein>
    <submittedName>
        <fullName evidence="2">SDR family oxidoreductase</fullName>
    </submittedName>
</protein>
<accession>A0ABP7BIL3</accession>
<dbReference type="PANTHER" id="PTHR43242">
    <property type="entry name" value="NAD(P)-BINDING ROSSMANN-FOLD SUPERFAMILY PROTEIN"/>
    <property type="match status" value="1"/>
</dbReference>
<gene>
    <name evidence="2" type="ORF">GCM10022224_023740</name>
</gene>
<dbReference type="PANTHER" id="PTHR43242:SF1">
    <property type="entry name" value="NAD(P)-BINDING ROSSMANN-FOLD SUPERFAMILY PROTEIN"/>
    <property type="match status" value="1"/>
</dbReference>
<evidence type="ECO:0000313" key="3">
    <source>
        <dbReference type="Proteomes" id="UP001500902"/>
    </source>
</evidence>
<proteinExistence type="predicted"/>
<dbReference type="SUPFAM" id="SSF51735">
    <property type="entry name" value="NAD(P)-binding Rossmann-fold domains"/>
    <property type="match status" value="1"/>
</dbReference>
<organism evidence="2 3">
    <name type="scientific">Nonomuraea antimicrobica</name>
    <dbReference type="NCBI Taxonomy" id="561173"/>
    <lineage>
        <taxon>Bacteria</taxon>
        <taxon>Bacillati</taxon>
        <taxon>Actinomycetota</taxon>
        <taxon>Actinomycetes</taxon>
        <taxon>Streptosporangiales</taxon>
        <taxon>Streptosporangiaceae</taxon>
        <taxon>Nonomuraea</taxon>
    </lineage>
</organism>
<comment type="caution">
    <text evidence="2">The sequence shown here is derived from an EMBL/GenBank/DDBJ whole genome shotgun (WGS) entry which is preliminary data.</text>
</comment>
<dbReference type="Gene3D" id="3.40.50.720">
    <property type="entry name" value="NAD(P)-binding Rossmann-like Domain"/>
    <property type="match status" value="1"/>
</dbReference>
<dbReference type="InterPro" id="IPR036291">
    <property type="entry name" value="NAD(P)-bd_dom_sf"/>
</dbReference>
<dbReference type="EMBL" id="BAAAZP010000041">
    <property type="protein sequence ID" value="GAA3659574.1"/>
    <property type="molecule type" value="Genomic_DNA"/>
</dbReference>
<name>A0ABP7BIL3_9ACTN</name>
<evidence type="ECO:0000313" key="2">
    <source>
        <dbReference type="EMBL" id="GAA3659574.1"/>
    </source>
</evidence>
<dbReference type="InterPro" id="IPR029903">
    <property type="entry name" value="RmlD-like-bd"/>
</dbReference>
<feature type="domain" description="RmlD-like substrate binding" evidence="1">
    <location>
        <begin position="1"/>
        <end position="274"/>
    </location>
</feature>
<dbReference type="RefSeq" id="WP_344876048.1">
    <property type="nucleotide sequence ID" value="NZ_BAAAZP010000041.1"/>
</dbReference>
<reference evidence="3" key="1">
    <citation type="journal article" date="2019" name="Int. J. Syst. Evol. Microbiol.">
        <title>The Global Catalogue of Microorganisms (GCM) 10K type strain sequencing project: providing services to taxonomists for standard genome sequencing and annotation.</title>
        <authorList>
            <consortium name="The Broad Institute Genomics Platform"/>
            <consortium name="The Broad Institute Genome Sequencing Center for Infectious Disease"/>
            <person name="Wu L."/>
            <person name="Ma J."/>
        </authorList>
    </citation>
    <scope>NUCLEOTIDE SEQUENCE [LARGE SCALE GENOMIC DNA]</scope>
    <source>
        <strain evidence="3">JCM 16904</strain>
    </source>
</reference>
<sequence>MRTLVVGSGFVGRALARHLTTSGEEAVLASRTPPAPHGDGTGQDWIGLDITEDGAFRDALQQARPDTVVLVHGPSDVTWCEQHPAAAMHGHAEAARQVARAAGNRRVVFISTDNVFDGVPEAPDESVPPRPANAYGRAKLAAEQILAELPARTLLRVSLIYGWEPADSPKWLNFFAACVHRLQAGRPVTAPIDQWATPVLIDDVVEVIVALAKAEAPPRLLHLGGPDRISRAGWAAAIAEQLGASPGLVVAEPRANGRYAGRPASTCLSSGLLATHPATAGLAARPVREGSRLLLDRHTPPTPRSTV</sequence>
<dbReference type="Proteomes" id="UP001500902">
    <property type="component" value="Unassembled WGS sequence"/>
</dbReference>
<dbReference type="Pfam" id="PF04321">
    <property type="entry name" value="RmlD_sub_bind"/>
    <property type="match status" value="1"/>
</dbReference>
<keyword evidence="3" id="KW-1185">Reference proteome</keyword>
<evidence type="ECO:0000259" key="1">
    <source>
        <dbReference type="Pfam" id="PF04321"/>
    </source>
</evidence>